<evidence type="ECO:0000313" key="2">
    <source>
        <dbReference type="EMBL" id="MDR7295443.1"/>
    </source>
</evidence>
<dbReference type="PANTHER" id="PTHR12147:SF26">
    <property type="entry name" value="PEPTIDASE M28 DOMAIN-CONTAINING PROTEIN"/>
    <property type="match status" value="1"/>
</dbReference>
<reference evidence="2 3" key="1">
    <citation type="submission" date="2023-07" db="EMBL/GenBank/DDBJ databases">
        <title>Sorghum-associated microbial communities from plants grown in Nebraska, USA.</title>
        <authorList>
            <person name="Schachtman D."/>
        </authorList>
    </citation>
    <scope>NUCLEOTIDE SEQUENCE [LARGE SCALE GENOMIC DNA]</scope>
    <source>
        <strain evidence="2 3">BE310</strain>
    </source>
</reference>
<evidence type="ECO:0000259" key="1">
    <source>
        <dbReference type="Pfam" id="PF04389"/>
    </source>
</evidence>
<dbReference type="SUPFAM" id="SSF52025">
    <property type="entry name" value="PA domain"/>
    <property type="match status" value="1"/>
</dbReference>
<proteinExistence type="predicted"/>
<keyword evidence="3" id="KW-1185">Reference proteome</keyword>
<gene>
    <name evidence="2" type="ORF">J2X16_000764</name>
</gene>
<comment type="caution">
    <text evidence="2">The sequence shown here is derived from an EMBL/GenBank/DDBJ whole genome shotgun (WGS) entry which is preliminary data.</text>
</comment>
<dbReference type="SUPFAM" id="SSF53187">
    <property type="entry name" value="Zn-dependent exopeptidases"/>
    <property type="match status" value="1"/>
</dbReference>
<dbReference type="InterPro" id="IPR045175">
    <property type="entry name" value="M28_fam"/>
</dbReference>
<feature type="domain" description="Peptidase M28" evidence="1">
    <location>
        <begin position="295"/>
        <end position="511"/>
    </location>
</feature>
<dbReference type="RefSeq" id="WP_310341832.1">
    <property type="nucleotide sequence ID" value="NZ_JAVDXQ010000001.1"/>
</dbReference>
<accession>A0ABU1Z499</accession>
<organism evidence="2 3">
    <name type="scientific">Pelomonas aquatica</name>
    <dbReference type="NCBI Taxonomy" id="431058"/>
    <lineage>
        <taxon>Bacteria</taxon>
        <taxon>Pseudomonadati</taxon>
        <taxon>Pseudomonadota</taxon>
        <taxon>Betaproteobacteria</taxon>
        <taxon>Burkholderiales</taxon>
        <taxon>Sphaerotilaceae</taxon>
        <taxon>Roseateles</taxon>
    </lineage>
</organism>
<dbReference type="EMBL" id="JAVDXQ010000001">
    <property type="protein sequence ID" value="MDR7295443.1"/>
    <property type="molecule type" value="Genomic_DNA"/>
</dbReference>
<dbReference type="Gene3D" id="3.50.30.30">
    <property type="match status" value="1"/>
</dbReference>
<name>A0ABU1Z499_9BURK</name>
<dbReference type="Gene3D" id="3.40.630.10">
    <property type="entry name" value="Zn peptidases"/>
    <property type="match status" value="1"/>
</dbReference>
<dbReference type="Pfam" id="PF04389">
    <property type="entry name" value="Peptidase_M28"/>
    <property type="match status" value="1"/>
</dbReference>
<sequence>MQRRHLLQALAASAALPSFARAEPARADLARLQAHLRFLADPLLEGRETGTRGFDLAAAYVASQFAQLGLKPLGDGGSYAQAVPLKTSRLAAPSPVFELCRDGRWERLAWLDEFSTRADMRSTHSDVSAPLVFAGYGITAPRFGLDDYAGLDVKGRIVVVLSGRPPGMPNEEGAHFGNARTKQELAARHGAIGLVTLATPRSEIVAPFHLARQYADSTAMDWQATDGRGGSEVPGMLAVATVSVQAAPRLLVGLGRGYAELVADVEAGRPLPHGALGLDARLVRDSVHGQACSHNVVGLIEGRHPRLKREFIVLSAHLDHLGKHGDVVYPGAIDNAVGIATLIEVARLQAPRPAPLDRSVLFVALTGEEKGYLGSTYFARHPPVPAAALAAAVNIDMPILLHDFKEVVAPGAEHSTLGPAVSRAAGRLGLQTAPDPQPEQSRFTRSDQYSFVRQGIPAVILGPGGASFDAGEDGNALMRDFRRQRYHQPGDDLAQPFHWRAMQRFATLQSELLTELGQQPERPRWLPGSFFGELYGRPGG</sequence>
<dbReference type="CDD" id="cd04820">
    <property type="entry name" value="PA_M28_1_1"/>
    <property type="match status" value="1"/>
</dbReference>
<protein>
    <submittedName>
        <fullName evidence="2">Zn-dependent M28 family amino/carboxypeptidase</fullName>
    </submittedName>
</protein>
<dbReference type="InterPro" id="IPR007484">
    <property type="entry name" value="Peptidase_M28"/>
</dbReference>
<dbReference type="InterPro" id="IPR046450">
    <property type="entry name" value="PA_dom_sf"/>
</dbReference>
<dbReference type="Proteomes" id="UP001180536">
    <property type="component" value="Unassembled WGS sequence"/>
</dbReference>
<dbReference type="PANTHER" id="PTHR12147">
    <property type="entry name" value="METALLOPEPTIDASE M28 FAMILY MEMBER"/>
    <property type="match status" value="1"/>
</dbReference>
<evidence type="ECO:0000313" key="3">
    <source>
        <dbReference type="Proteomes" id="UP001180536"/>
    </source>
</evidence>